<organism evidence="3">
    <name type="scientific">Drosophila grimshawi</name>
    <name type="common">Hawaiian fruit fly</name>
    <name type="synonym">Idiomyia grimshawi</name>
    <dbReference type="NCBI Taxonomy" id="7222"/>
    <lineage>
        <taxon>Eukaryota</taxon>
        <taxon>Metazoa</taxon>
        <taxon>Ecdysozoa</taxon>
        <taxon>Arthropoda</taxon>
        <taxon>Hexapoda</taxon>
        <taxon>Insecta</taxon>
        <taxon>Pterygota</taxon>
        <taxon>Neoptera</taxon>
        <taxon>Endopterygota</taxon>
        <taxon>Diptera</taxon>
        <taxon>Brachycera</taxon>
        <taxon>Muscomorpha</taxon>
        <taxon>Ephydroidea</taxon>
        <taxon>Drosophilidae</taxon>
        <taxon>Drosophila</taxon>
        <taxon>Hawaiian Drosophila</taxon>
    </lineage>
</organism>
<dbReference type="InParanoid" id="B4J1Z7"/>
<proteinExistence type="predicted"/>
<evidence type="ECO:0000313" key="3">
    <source>
        <dbReference type="Proteomes" id="UP000001070"/>
    </source>
</evidence>
<dbReference type="AlphaFoldDB" id="B4J1Z7"/>
<evidence type="ECO:0000313" key="2">
    <source>
        <dbReference type="EMBL" id="EDV95922.1"/>
    </source>
</evidence>
<dbReference type="HOGENOM" id="CLU_183979_0_0_1"/>
<keyword evidence="3" id="KW-1185">Reference proteome</keyword>
<protein>
    <submittedName>
        <fullName evidence="2">GH15970</fullName>
    </submittedName>
</protein>
<sequence>MASIDTNKRKPRRTQGTPSFAYRNRFAYALLAAGSLLFGIWSLTPMQRIANEKLCKKLLTPSEEEQDRRALFEFAAPRPGKFIREAIEESENLRTER</sequence>
<gene>
    <name evidence="2" type="primary">Dgri\GH15970</name>
    <name evidence="2" type="ORF">Dgri_GH15970</name>
</gene>
<evidence type="ECO:0000256" key="1">
    <source>
        <dbReference type="SAM" id="Phobius"/>
    </source>
</evidence>
<dbReference type="Proteomes" id="UP000001070">
    <property type="component" value="Unassembled WGS sequence"/>
</dbReference>
<dbReference type="EMBL" id="CH916366">
    <property type="protein sequence ID" value="EDV95922.1"/>
    <property type="molecule type" value="Genomic_DNA"/>
</dbReference>
<reference evidence="2 3" key="1">
    <citation type="journal article" date="2007" name="Nature">
        <title>Evolution of genes and genomes on the Drosophila phylogeny.</title>
        <authorList>
            <consortium name="Drosophila 12 Genomes Consortium"/>
            <person name="Clark A.G."/>
            <person name="Eisen M.B."/>
            <person name="Smith D.R."/>
            <person name="Bergman C.M."/>
            <person name="Oliver B."/>
            <person name="Markow T.A."/>
            <person name="Kaufman T.C."/>
            <person name="Kellis M."/>
            <person name="Gelbart W."/>
            <person name="Iyer V.N."/>
            <person name="Pollard D.A."/>
            <person name="Sackton T.B."/>
            <person name="Larracuente A.M."/>
            <person name="Singh N.D."/>
            <person name="Abad J.P."/>
            <person name="Abt D.N."/>
            <person name="Adryan B."/>
            <person name="Aguade M."/>
            <person name="Akashi H."/>
            <person name="Anderson W.W."/>
            <person name="Aquadro C.F."/>
            <person name="Ardell D.H."/>
            <person name="Arguello R."/>
            <person name="Artieri C.G."/>
            <person name="Barbash D.A."/>
            <person name="Barker D."/>
            <person name="Barsanti P."/>
            <person name="Batterham P."/>
            <person name="Batzoglou S."/>
            <person name="Begun D."/>
            <person name="Bhutkar A."/>
            <person name="Blanco E."/>
            <person name="Bosak S.A."/>
            <person name="Bradley R.K."/>
            <person name="Brand A.D."/>
            <person name="Brent M.R."/>
            <person name="Brooks A.N."/>
            <person name="Brown R.H."/>
            <person name="Butlin R.K."/>
            <person name="Caggese C."/>
            <person name="Calvi B.R."/>
            <person name="Bernardo de Carvalho A."/>
            <person name="Caspi A."/>
            <person name="Castrezana S."/>
            <person name="Celniker S.E."/>
            <person name="Chang J.L."/>
            <person name="Chapple C."/>
            <person name="Chatterji S."/>
            <person name="Chinwalla A."/>
            <person name="Civetta A."/>
            <person name="Clifton S.W."/>
            <person name="Comeron J.M."/>
            <person name="Costello J.C."/>
            <person name="Coyne J.A."/>
            <person name="Daub J."/>
            <person name="David R.G."/>
            <person name="Delcher A.L."/>
            <person name="Delehaunty K."/>
            <person name="Do C.B."/>
            <person name="Ebling H."/>
            <person name="Edwards K."/>
            <person name="Eickbush T."/>
            <person name="Evans J.D."/>
            <person name="Filipski A."/>
            <person name="Findeiss S."/>
            <person name="Freyhult E."/>
            <person name="Fulton L."/>
            <person name="Fulton R."/>
            <person name="Garcia A.C."/>
            <person name="Gardiner A."/>
            <person name="Garfield D.A."/>
            <person name="Garvin B.E."/>
            <person name="Gibson G."/>
            <person name="Gilbert D."/>
            <person name="Gnerre S."/>
            <person name="Godfrey J."/>
            <person name="Good R."/>
            <person name="Gotea V."/>
            <person name="Gravely B."/>
            <person name="Greenberg A.J."/>
            <person name="Griffiths-Jones S."/>
            <person name="Gross S."/>
            <person name="Guigo R."/>
            <person name="Gustafson E.A."/>
            <person name="Haerty W."/>
            <person name="Hahn M.W."/>
            <person name="Halligan D.L."/>
            <person name="Halpern A.L."/>
            <person name="Halter G.M."/>
            <person name="Han M.V."/>
            <person name="Heger A."/>
            <person name="Hillier L."/>
            <person name="Hinrichs A.S."/>
            <person name="Holmes I."/>
            <person name="Hoskins R.A."/>
            <person name="Hubisz M.J."/>
            <person name="Hultmark D."/>
            <person name="Huntley M.A."/>
            <person name="Jaffe D.B."/>
            <person name="Jagadeeshan S."/>
            <person name="Jeck W.R."/>
            <person name="Johnson J."/>
            <person name="Jones C.D."/>
            <person name="Jordan W.C."/>
            <person name="Karpen G.H."/>
            <person name="Kataoka E."/>
            <person name="Keightley P.D."/>
            <person name="Kheradpour P."/>
            <person name="Kirkness E.F."/>
            <person name="Koerich L.B."/>
            <person name="Kristiansen K."/>
            <person name="Kudrna D."/>
            <person name="Kulathinal R.J."/>
            <person name="Kumar S."/>
            <person name="Kwok R."/>
            <person name="Lander E."/>
            <person name="Langley C.H."/>
            <person name="Lapoint R."/>
            <person name="Lazzaro B.P."/>
            <person name="Lee S.J."/>
            <person name="Levesque L."/>
            <person name="Li R."/>
            <person name="Lin C.F."/>
            <person name="Lin M.F."/>
            <person name="Lindblad-Toh K."/>
            <person name="Llopart A."/>
            <person name="Long M."/>
            <person name="Low L."/>
            <person name="Lozovsky E."/>
            <person name="Lu J."/>
            <person name="Luo M."/>
            <person name="Machado C.A."/>
            <person name="Makalowski W."/>
            <person name="Marzo M."/>
            <person name="Matsuda M."/>
            <person name="Matzkin L."/>
            <person name="McAllister B."/>
            <person name="McBride C.S."/>
            <person name="McKernan B."/>
            <person name="McKernan K."/>
            <person name="Mendez-Lago M."/>
            <person name="Minx P."/>
            <person name="Mollenhauer M.U."/>
            <person name="Montooth K."/>
            <person name="Mount S.M."/>
            <person name="Mu X."/>
            <person name="Myers E."/>
            <person name="Negre B."/>
            <person name="Newfeld S."/>
            <person name="Nielsen R."/>
            <person name="Noor M.A."/>
            <person name="O'Grady P."/>
            <person name="Pachter L."/>
            <person name="Papaceit M."/>
            <person name="Parisi M.J."/>
            <person name="Parisi M."/>
            <person name="Parts L."/>
            <person name="Pedersen J.S."/>
            <person name="Pesole G."/>
            <person name="Phillippy A.M."/>
            <person name="Ponting C.P."/>
            <person name="Pop M."/>
            <person name="Porcelli D."/>
            <person name="Powell J.R."/>
            <person name="Prohaska S."/>
            <person name="Pruitt K."/>
            <person name="Puig M."/>
            <person name="Quesneville H."/>
            <person name="Ram K.R."/>
            <person name="Rand D."/>
            <person name="Rasmussen M.D."/>
            <person name="Reed L.K."/>
            <person name="Reenan R."/>
            <person name="Reily A."/>
            <person name="Remington K.A."/>
            <person name="Rieger T.T."/>
            <person name="Ritchie M.G."/>
            <person name="Robin C."/>
            <person name="Rogers Y.H."/>
            <person name="Rohde C."/>
            <person name="Rozas J."/>
            <person name="Rubenfield M.J."/>
            <person name="Ruiz A."/>
            <person name="Russo S."/>
            <person name="Salzberg S.L."/>
            <person name="Sanchez-Gracia A."/>
            <person name="Saranga D.J."/>
            <person name="Sato H."/>
            <person name="Schaeffer S.W."/>
            <person name="Schatz M.C."/>
            <person name="Schlenke T."/>
            <person name="Schwartz R."/>
            <person name="Segarra C."/>
            <person name="Singh R.S."/>
            <person name="Sirot L."/>
            <person name="Sirota M."/>
            <person name="Sisneros N.B."/>
            <person name="Smith C.D."/>
            <person name="Smith T.F."/>
            <person name="Spieth J."/>
            <person name="Stage D.E."/>
            <person name="Stark A."/>
            <person name="Stephan W."/>
            <person name="Strausberg R.L."/>
            <person name="Strempel S."/>
            <person name="Sturgill D."/>
            <person name="Sutton G."/>
            <person name="Sutton G.G."/>
            <person name="Tao W."/>
            <person name="Teichmann S."/>
            <person name="Tobari Y.N."/>
            <person name="Tomimura Y."/>
            <person name="Tsolas J.M."/>
            <person name="Valente V.L."/>
            <person name="Venter E."/>
            <person name="Venter J.C."/>
            <person name="Vicario S."/>
            <person name="Vieira F.G."/>
            <person name="Vilella A.J."/>
            <person name="Villasante A."/>
            <person name="Walenz B."/>
            <person name="Wang J."/>
            <person name="Wasserman M."/>
            <person name="Watts T."/>
            <person name="Wilson D."/>
            <person name="Wilson R.K."/>
            <person name="Wing R.A."/>
            <person name="Wolfner M.F."/>
            <person name="Wong A."/>
            <person name="Wong G.K."/>
            <person name="Wu C.I."/>
            <person name="Wu G."/>
            <person name="Yamamoto D."/>
            <person name="Yang H.P."/>
            <person name="Yang S.P."/>
            <person name="Yorke J.A."/>
            <person name="Yoshida K."/>
            <person name="Zdobnov E."/>
            <person name="Zhang P."/>
            <person name="Zhang Y."/>
            <person name="Zimin A.V."/>
            <person name="Baldwin J."/>
            <person name="Abdouelleil A."/>
            <person name="Abdulkadir J."/>
            <person name="Abebe A."/>
            <person name="Abera B."/>
            <person name="Abreu J."/>
            <person name="Acer S.C."/>
            <person name="Aftuck L."/>
            <person name="Alexander A."/>
            <person name="An P."/>
            <person name="Anderson E."/>
            <person name="Anderson S."/>
            <person name="Arachi H."/>
            <person name="Azer M."/>
            <person name="Bachantsang P."/>
            <person name="Barry A."/>
            <person name="Bayul T."/>
            <person name="Berlin A."/>
            <person name="Bessette D."/>
            <person name="Bloom T."/>
            <person name="Blye J."/>
            <person name="Boguslavskiy L."/>
            <person name="Bonnet C."/>
            <person name="Boukhgalter B."/>
            <person name="Bourzgui I."/>
            <person name="Brown A."/>
            <person name="Cahill P."/>
            <person name="Channer S."/>
            <person name="Cheshatsang Y."/>
            <person name="Chuda L."/>
            <person name="Citroen M."/>
            <person name="Collymore A."/>
            <person name="Cooke P."/>
            <person name="Costello M."/>
            <person name="D'Aco K."/>
            <person name="Daza R."/>
            <person name="De Haan G."/>
            <person name="DeGray S."/>
            <person name="DeMaso C."/>
            <person name="Dhargay N."/>
            <person name="Dooley K."/>
            <person name="Dooley E."/>
            <person name="Doricent M."/>
            <person name="Dorje P."/>
            <person name="Dorjee K."/>
            <person name="Dupes A."/>
            <person name="Elong R."/>
            <person name="Falk J."/>
            <person name="Farina A."/>
            <person name="Faro S."/>
            <person name="Ferguson D."/>
            <person name="Fisher S."/>
            <person name="Foley C.D."/>
            <person name="Franke A."/>
            <person name="Friedrich D."/>
            <person name="Gadbois L."/>
            <person name="Gearin G."/>
            <person name="Gearin C.R."/>
            <person name="Giannoukos G."/>
            <person name="Goode T."/>
            <person name="Graham J."/>
            <person name="Grandbois E."/>
            <person name="Grewal S."/>
            <person name="Gyaltsen K."/>
            <person name="Hafez N."/>
            <person name="Hagos B."/>
            <person name="Hall J."/>
            <person name="Henson C."/>
            <person name="Hollinger A."/>
            <person name="Honan T."/>
            <person name="Huard M.D."/>
            <person name="Hughes L."/>
            <person name="Hurhula B."/>
            <person name="Husby M.E."/>
            <person name="Kamat A."/>
            <person name="Kanga B."/>
            <person name="Kashin S."/>
            <person name="Khazanovich D."/>
            <person name="Kisner P."/>
            <person name="Lance K."/>
            <person name="Lara M."/>
            <person name="Lee W."/>
            <person name="Lennon N."/>
            <person name="Letendre F."/>
            <person name="LeVine R."/>
            <person name="Lipovsky A."/>
            <person name="Liu X."/>
            <person name="Liu J."/>
            <person name="Liu S."/>
            <person name="Lokyitsang T."/>
            <person name="Lokyitsang Y."/>
            <person name="Lubonja R."/>
            <person name="Lui A."/>
            <person name="MacDonald P."/>
            <person name="Magnisalis V."/>
            <person name="Maru K."/>
            <person name="Matthews C."/>
            <person name="McCusker W."/>
            <person name="McDonough S."/>
            <person name="Mehta T."/>
            <person name="Meldrim J."/>
            <person name="Meneus L."/>
            <person name="Mihai O."/>
            <person name="Mihalev A."/>
            <person name="Mihova T."/>
            <person name="Mittelman R."/>
            <person name="Mlenga V."/>
            <person name="Montmayeur A."/>
            <person name="Mulrain L."/>
            <person name="Navidi A."/>
            <person name="Naylor J."/>
            <person name="Negash T."/>
            <person name="Nguyen T."/>
            <person name="Nguyen N."/>
            <person name="Nicol R."/>
            <person name="Norbu C."/>
            <person name="Norbu N."/>
            <person name="Novod N."/>
            <person name="O'Neill B."/>
            <person name="Osman S."/>
            <person name="Markiewicz E."/>
            <person name="Oyono O.L."/>
            <person name="Patti C."/>
            <person name="Phunkhang P."/>
            <person name="Pierre F."/>
            <person name="Priest M."/>
            <person name="Raghuraman S."/>
            <person name="Rege F."/>
            <person name="Reyes R."/>
            <person name="Rise C."/>
            <person name="Rogov P."/>
            <person name="Ross K."/>
            <person name="Ryan E."/>
            <person name="Settipalli S."/>
            <person name="Shea T."/>
            <person name="Sherpa N."/>
            <person name="Shi L."/>
            <person name="Shih D."/>
            <person name="Sparrow T."/>
            <person name="Spaulding J."/>
            <person name="Stalker J."/>
            <person name="Stange-Thomann N."/>
            <person name="Stavropoulos S."/>
            <person name="Stone C."/>
            <person name="Strader C."/>
            <person name="Tesfaye S."/>
            <person name="Thomson T."/>
            <person name="Thoulutsang Y."/>
            <person name="Thoulutsang D."/>
            <person name="Topham K."/>
            <person name="Topping I."/>
            <person name="Tsamla T."/>
            <person name="Vassiliev H."/>
            <person name="Vo A."/>
            <person name="Wangchuk T."/>
            <person name="Wangdi T."/>
            <person name="Weiand M."/>
            <person name="Wilkinson J."/>
            <person name="Wilson A."/>
            <person name="Yadav S."/>
            <person name="Young G."/>
            <person name="Yu Q."/>
            <person name="Zembek L."/>
            <person name="Zhong D."/>
            <person name="Zimmer A."/>
            <person name="Zwirko Z."/>
            <person name="Jaffe D.B."/>
            <person name="Alvarez P."/>
            <person name="Brockman W."/>
            <person name="Butler J."/>
            <person name="Chin C."/>
            <person name="Gnerre S."/>
            <person name="Grabherr M."/>
            <person name="Kleber M."/>
            <person name="Mauceli E."/>
            <person name="MacCallum I."/>
        </authorList>
    </citation>
    <scope>NUCLEOTIDE SEQUENCE [LARGE SCALE GENOMIC DNA]</scope>
    <source>
        <strain evidence="3">Tucson 15287-2541.00</strain>
    </source>
</reference>
<dbReference type="OMA" id="IWSLTPM"/>
<accession>B4J1Z7</accession>
<keyword evidence="1" id="KW-0812">Transmembrane</keyword>
<keyword evidence="1" id="KW-0472">Membrane</keyword>
<keyword evidence="1" id="KW-1133">Transmembrane helix</keyword>
<dbReference type="OrthoDB" id="6593925at2759"/>
<name>B4J1Z7_DROGR</name>
<dbReference type="eggNOG" id="ENOG502SWC6">
    <property type="taxonomic scope" value="Eukaryota"/>
</dbReference>
<dbReference type="PhylomeDB" id="B4J1Z7"/>
<feature type="transmembrane region" description="Helical" evidence="1">
    <location>
        <begin position="26"/>
        <end position="44"/>
    </location>
</feature>
<dbReference type="KEGG" id="dgr:6556780"/>